<dbReference type="PANTHER" id="PTHR23502">
    <property type="entry name" value="MAJOR FACILITATOR SUPERFAMILY"/>
    <property type="match status" value="1"/>
</dbReference>
<feature type="compositionally biased region" description="Low complexity" evidence="5">
    <location>
        <begin position="40"/>
        <end position="51"/>
    </location>
</feature>
<feature type="transmembrane region" description="Helical" evidence="6">
    <location>
        <begin position="409"/>
        <end position="427"/>
    </location>
</feature>
<dbReference type="Pfam" id="PF07690">
    <property type="entry name" value="MFS_1"/>
    <property type="match status" value="1"/>
</dbReference>
<dbReference type="PANTHER" id="PTHR23502:SF23">
    <property type="entry name" value="FLUCONAZOLE RESISTANCE PROTEIN 1"/>
    <property type="match status" value="1"/>
</dbReference>
<keyword evidence="4 6" id="KW-0472">Membrane</keyword>
<accession>A0A9W5Z483</accession>
<evidence type="ECO:0000256" key="3">
    <source>
        <dbReference type="ARBA" id="ARBA00022989"/>
    </source>
</evidence>
<reference evidence="8" key="1">
    <citation type="submission" date="2022-07" db="EMBL/GenBank/DDBJ databases">
        <title>Taxonomy of Aspergillus series Nigri: significant species reduction supported by multi-species coalescent approaches.</title>
        <authorList>
            <person name="Bian C."/>
            <person name="Kusuya Y."/>
            <person name="Sklenar F."/>
            <person name="D'hooge E."/>
            <person name="Yaguchi T."/>
            <person name="Takahashi H."/>
            <person name="Hubka V."/>
        </authorList>
    </citation>
    <scope>NUCLEOTIDE SEQUENCE</scope>
    <source>
        <strain evidence="8">CBS 733.88</strain>
    </source>
</reference>
<protein>
    <recommendedName>
        <fullName evidence="7">Major facilitator superfamily (MFS) profile domain-containing protein</fullName>
    </recommendedName>
</protein>
<evidence type="ECO:0000256" key="5">
    <source>
        <dbReference type="SAM" id="MobiDB-lite"/>
    </source>
</evidence>
<feature type="transmembrane region" description="Helical" evidence="6">
    <location>
        <begin position="433"/>
        <end position="458"/>
    </location>
</feature>
<keyword evidence="3 6" id="KW-1133">Transmembrane helix</keyword>
<feature type="domain" description="Major facilitator superfamily (MFS) profile" evidence="7">
    <location>
        <begin position="93"/>
        <end position="526"/>
    </location>
</feature>
<dbReference type="PROSITE" id="PS50850">
    <property type="entry name" value="MFS"/>
    <property type="match status" value="1"/>
</dbReference>
<dbReference type="EMBL" id="BROQ01000200">
    <property type="protein sequence ID" value="GKZ27312.1"/>
    <property type="molecule type" value="Genomic_DNA"/>
</dbReference>
<comment type="subcellular location">
    <subcellularLocation>
        <location evidence="1">Membrane</location>
        <topology evidence="1">Multi-pass membrane protein</topology>
    </subcellularLocation>
</comment>
<evidence type="ECO:0000256" key="6">
    <source>
        <dbReference type="SAM" id="Phobius"/>
    </source>
</evidence>
<dbReference type="Proteomes" id="UP001143548">
    <property type="component" value="Unassembled WGS sequence"/>
</dbReference>
<evidence type="ECO:0000256" key="4">
    <source>
        <dbReference type="ARBA" id="ARBA00023136"/>
    </source>
</evidence>
<feature type="region of interest" description="Disordered" evidence="5">
    <location>
        <begin position="40"/>
        <end position="62"/>
    </location>
</feature>
<dbReference type="CDD" id="cd17323">
    <property type="entry name" value="MFS_Tpo1_MDR_like"/>
    <property type="match status" value="1"/>
</dbReference>
<evidence type="ECO:0000313" key="9">
    <source>
        <dbReference type="Proteomes" id="UP001143548"/>
    </source>
</evidence>
<evidence type="ECO:0000259" key="7">
    <source>
        <dbReference type="PROSITE" id="PS50850"/>
    </source>
</evidence>
<feature type="transmembrane region" description="Helical" evidence="6">
    <location>
        <begin position="366"/>
        <end position="388"/>
    </location>
</feature>
<feature type="transmembrane region" description="Helical" evidence="6">
    <location>
        <begin position="327"/>
        <end position="346"/>
    </location>
</feature>
<dbReference type="AlphaFoldDB" id="A0A9W5Z483"/>
<evidence type="ECO:0000256" key="1">
    <source>
        <dbReference type="ARBA" id="ARBA00004141"/>
    </source>
</evidence>
<evidence type="ECO:0000256" key="2">
    <source>
        <dbReference type="ARBA" id="ARBA00022692"/>
    </source>
</evidence>
<organism evidence="8 9">
    <name type="scientific">Aspergillus brasiliensis</name>
    <dbReference type="NCBI Taxonomy" id="319629"/>
    <lineage>
        <taxon>Eukaryota</taxon>
        <taxon>Fungi</taxon>
        <taxon>Dikarya</taxon>
        <taxon>Ascomycota</taxon>
        <taxon>Pezizomycotina</taxon>
        <taxon>Eurotiomycetes</taxon>
        <taxon>Eurotiomycetidae</taxon>
        <taxon>Eurotiales</taxon>
        <taxon>Aspergillaceae</taxon>
        <taxon>Aspergillus</taxon>
        <taxon>Aspergillus subgen. Circumdati</taxon>
    </lineage>
</organism>
<sequence>MWDIVRDSTFGQCLRLASGGKLAGYPEEQPGFRIPAGSLEPSASSSFTSSSNGELIGDPEKANEESNLPVIGWYSENDPENPHNWSSRKKLWVAMLLFVYTFSVYIGSSLYTASEPDIMRIYGVGDEVAELGLTMYVLAYGLGPMLFSPLSEIPAVGRTLPYTVTYFLFVILCIPMPLVDNIAGILIVRFLLGFFGSPCLATAGASYGDFYGAKEMPYVIALWGGGATLGPALGPLVAGFAVEKMGWRWSSWELLWLSAPTMVIMFFSMPETSSDNILLRRARRLRAQTGRTDIRSESEIRQSKMSPRAITFNALIKPWEINALDPAVLFSTFYTALTYAIYYSFFESFPLVYRDMYGFTLGEQGLAFLAVLCGLCVAVGLLCAYFYFIAPKQLGKLDPVPPEARIWPGLFATWLIPTGLYIFAWTSTPSIHWIVSLVGIAISMCGVFIITQCMFIYLPFTYPRYAGSLFAANGLARSLLAGASILFSRPMFEGIKVSGGVTLLASLSVLCIMGMFLLYFFGARLRERSRFTGM</sequence>
<feature type="transmembrane region" description="Helical" evidence="6">
    <location>
        <begin position="499"/>
        <end position="521"/>
    </location>
</feature>
<dbReference type="GO" id="GO:0015244">
    <property type="term" value="F:fluconazole transmembrane transporter activity"/>
    <property type="evidence" value="ECO:0007669"/>
    <property type="project" value="TreeGrafter"/>
</dbReference>
<gene>
    <name evidence="8" type="ORF">AbraCBS73388_004418</name>
</gene>
<dbReference type="GO" id="GO:0005886">
    <property type="term" value="C:plasma membrane"/>
    <property type="evidence" value="ECO:0007669"/>
    <property type="project" value="TreeGrafter"/>
</dbReference>
<comment type="caution">
    <text evidence="8">The sequence shown here is derived from an EMBL/GenBank/DDBJ whole genome shotgun (WGS) entry which is preliminary data.</text>
</comment>
<feature type="transmembrane region" description="Helical" evidence="6">
    <location>
        <begin position="131"/>
        <end position="148"/>
    </location>
</feature>
<dbReference type="SUPFAM" id="SSF103473">
    <property type="entry name" value="MFS general substrate transporter"/>
    <property type="match status" value="1"/>
</dbReference>
<dbReference type="InterPro" id="IPR011701">
    <property type="entry name" value="MFS"/>
</dbReference>
<dbReference type="Gene3D" id="1.20.1250.20">
    <property type="entry name" value="MFS general substrate transporter like domains"/>
    <property type="match status" value="1"/>
</dbReference>
<name>A0A9W5Z483_9EURO</name>
<feature type="transmembrane region" description="Helical" evidence="6">
    <location>
        <begin position="219"/>
        <end position="242"/>
    </location>
</feature>
<keyword evidence="2 6" id="KW-0812">Transmembrane</keyword>
<feature type="transmembrane region" description="Helical" evidence="6">
    <location>
        <begin position="160"/>
        <end position="179"/>
    </location>
</feature>
<feature type="transmembrane region" description="Helical" evidence="6">
    <location>
        <begin position="185"/>
        <end position="207"/>
    </location>
</feature>
<dbReference type="GO" id="GO:1990961">
    <property type="term" value="P:xenobiotic detoxification by transmembrane export across the plasma membrane"/>
    <property type="evidence" value="ECO:0007669"/>
    <property type="project" value="TreeGrafter"/>
</dbReference>
<dbReference type="InterPro" id="IPR020846">
    <property type="entry name" value="MFS_dom"/>
</dbReference>
<feature type="transmembrane region" description="Helical" evidence="6">
    <location>
        <begin position="91"/>
        <end position="111"/>
    </location>
</feature>
<evidence type="ECO:0000313" key="8">
    <source>
        <dbReference type="EMBL" id="GKZ27312.1"/>
    </source>
</evidence>
<dbReference type="InterPro" id="IPR036259">
    <property type="entry name" value="MFS_trans_sf"/>
</dbReference>
<proteinExistence type="predicted"/>